<dbReference type="GO" id="GO:0016491">
    <property type="term" value="F:oxidoreductase activity"/>
    <property type="evidence" value="ECO:0007669"/>
    <property type="project" value="InterPro"/>
</dbReference>
<evidence type="ECO:0000313" key="7">
    <source>
        <dbReference type="Proteomes" id="UP000654075"/>
    </source>
</evidence>
<sequence>MSAKSRANAVLVFISALSQDSLLAQSWPSSSSATVDCKAPSHQDQNAILEGTPACSTGCDLEVLEYHWNEVWISAFDALRADFHQFQNGQMLECESQLYDMWPSCLREWVGSARMSSYPCLEIISDVLLSIRVLNQSLSYELHARLIEPVHALPGSECSACLHASLTPWTVFGQWPAVYYPVRPLQGCDAGLCDSASMAADHPSIGLLLAEVMGALPAVRDALLALALQESEDLVGFNKNAAHNWLTKPIFKSARGWVAESCKHLPTLCTSLRKHLPSVPHPVTHWDAEDASINCLLPGGHVPPHADDYKGNLYVQTMVNLFGTSLFRFGGRATRLSGFGSSLTFDPSFMHEVENDGEHVRCLLSVRRARPLYHGSFRLVKVLPPGADAYPDQAVGENNNINNNNNNNSNIQAVGQMEDGTQELRSVEPRLPNADAVDHLLTSSSVMPVVRATNNSNSNNNNNKQQQQPRQTTTTTTTTKMPDVRATKKEPFRAMEAALWTRHFLSEGTCCGRPCSFRQLSEKCPSAVDLLQILRYSLRNARLVEAALADGIISTEAVLQVISEALPVANAILHEPGGDRYLDTLLTMFKEALNSVETRFMSLSGAALRFTLLHTEKQDARLLPNRRVVEQKLVLSNGVAIPQSGFGTEHLGGKWARTHNTDAYSLVLEALSVGYRMIDTAQAYENEAEVGLAIRHSGIPREDIAISTKLNTWQDQRWSEELVRDIFSQQLSDLGTAYVDIYMLHHPSPMGVQNLKSAWRVMEDLYRQGKIRALGVSNFGLDDLDALLSFARVRPVYLQSPFMLYDCGHEDACINSRFLSALEDFGITFVSFSSANEEVTPLPVLSDPHVCSLASRSSVSPAVLLRRWVLDHGVGVLARSKSKEHMLENLAAQALPALSAEAFALLNAVGALYSQTDFEFTAMESSSHQGAAILALPGIAIQADWQEEYSGLEQADNATCFPDALDATQPRASTSVVLGFHNLHCDIHFAIDQSGGARRMHDMLLKSFEEIVAEASAFGNLKETTFLHTASDGFSRPNCARFVQTCMALRRISAALLEDLPARLDLKSTLQDASLLRLRAGSRLVTGGSTLPGTQVSAVMGLLGNNNNNNDNNNNNWYSNNNNNIADGAQARVGNDVRRLELGQVLVFDTASPIELASPQNLIVLFFTAMRHGWSYTQLVFGMQLVMQSRTALSFNSYEGFNFSTRFTMLNLRSISDKFGASSDRMEFNAMGEDLLTSRICVGQKFQPSPSPALNQRESSAPLLPSFTKSQLWAAVLAGQDRTASSECTTARTIFLHGACSAPGSVVAPSGAAGPFLAANMRPWDHVKAAKSYQLPSQEVLAALFSAATAEARATKRFVTPVATSTTSITISTSASLAATAASLAAPSTIATAATTAPASTVTSAAAAAAGPVASTGAAFAPAAAMAARVVEEASSDLAAAAVAAAGGRPGVASLQQTPNAHQHQANSPAWQVSPVLPVEALSAPASVSPVAPTPFRDLDVGRAEDRDRDAERNSGTARKSLVYSSTPDSGILTISSVASPLKSPSSCCSPSRMLASPRVYRSSPVRISASGRPSLQSASPAGGRSPPSGRRRRSTPPENHLSAWQQLYFNEVGRHPGTAEQFRAFVLHRGGQLPWCIARRVV</sequence>
<gene>
    <name evidence="6" type="ORF">PGLA1383_LOCUS51246</name>
</gene>
<dbReference type="Pfam" id="PF00248">
    <property type="entry name" value="Aldo_ket_red"/>
    <property type="match status" value="1"/>
</dbReference>
<feature type="region of interest" description="Disordered" evidence="2">
    <location>
        <begin position="1568"/>
        <end position="1599"/>
    </location>
</feature>
<evidence type="ECO:0000256" key="1">
    <source>
        <dbReference type="ARBA" id="ARBA00007730"/>
    </source>
</evidence>
<feature type="domain" description="Aspartyl/asparaginy/proline hydroxylase" evidence="5">
    <location>
        <begin position="219"/>
        <end position="371"/>
    </location>
</feature>
<evidence type="ECO:0000313" key="6">
    <source>
        <dbReference type="EMBL" id="CAE8635655.1"/>
    </source>
</evidence>
<dbReference type="PANTHER" id="PTHR43827">
    <property type="entry name" value="2,5-DIKETO-D-GLUCONIC ACID REDUCTASE"/>
    <property type="match status" value="1"/>
</dbReference>
<reference evidence="6" key="1">
    <citation type="submission" date="2021-02" db="EMBL/GenBank/DDBJ databases">
        <authorList>
            <person name="Dougan E. K."/>
            <person name="Rhodes N."/>
            <person name="Thang M."/>
            <person name="Chan C."/>
        </authorList>
    </citation>
    <scope>NUCLEOTIDE SEQUENCE</scope>
</reference>
<dbReference type="CDD" id="cd19071">
    <property type="entry name" value="AKR_AKR1-5-like"/>
    <property type="match status" value="1"/>
</dbReference>
<feature type="compositionally biased region" description="Low complexity" evidence="2">
    <location>
        <begin position="453"/>
        <end position="479"/>
    </location>
</feature>
<feature type="chain" id="PRO_5032758586" description="NADP-dependent oxidoreductase domain-containing protein" evidence="3">
    <location>
        <begin position="25"/>
        <end position="1643"/>
    </location>
</feature>
<evidence type="ECO:0008006" key="8">
    <source>
        <dbReference type="Google" id="ProtNLM"/>
    </source>
</evidence>
<keyword evidence="7" id="KW-1185">Reference proteome</keyword>
<dbReference type="Proteomes" id="UP000654075">
    <property type="component" value="Unassembled WGS sequence"/>
</dbReference>
<protein>
    <recommendedName>
        <fullName evidence="8">NADP-dependent oxidoreductase domain-containing protein</fullName>
    </recommendedName>
</protein>
<organism evidence="6 7">
    <name type="scientific">Polarella glacialis</name>
    <name type="common">Dinoflagellate</name>
    <dbReference type="NCBI Taxonomy" id="89957"/>
    <lineage>
        <taxon>Eukaryota</taxon>
        <taxon>Sar</taxon>
        <taxon>Alveolata</taxon>
        <taxon>Dinophyceae</taxon>
        <taxon>Suessiales</taxon>
        <taxon>Suessiaceae</taxon>
        <taxon>Polarella</taxon>
    </lineage>
</organism>
<dbReference type="InterPro" id="IPR020471">
    <property type="entry name" value="AKR"/>
</dbReference>
<feature type="compositionally biased region" description="Polar residues" evidence="2">
    <location>
        <begin position="1514"/>
        <end position="1524"/>
    </location>
</feature>
<evidence type="ECO:0000256" key="2">
    <source>
        <dbReference type="SAM" id="MobiDB-lite"/>
    </source>
</evidence>
<comment type="similarity">
    <text evidence="1">Belongs to the aspartyl/asparaginyl beta-hydroxylase family.</text>
</comment>
<dbReference type="EMBL" id="CAJNNV010031330">
    <property type="protein sequence ID" value="CAE8635655.1"/>
    <property type="molecule type" value="Genomic_DNA"/>
</dbReference>
<dbReference type="PROSITE" id="PS00062">
    <property type="entry name" value="ALDOKETO_REDUCTASE_2"/>
    <property type="match status" value="1"/>
</dbReference>
<dbReference type="Gene3D" id="2.60.120.330">
    <property type="entry name" value="B-lactam Antibiotic, Isopenicillin N Synthase, Chain"/>
    <property type="match status" value="1"/>
</dbReference>
<dbReference type="InterPro" id="IPR027443">
    <property type="entry name" value="IPNS-like_sf"/>
</dbReference>
<feature type="domain" description="NADP-dependent oxidoreductase" evidence="4">
    <location>
        <begin position="645"/>
        <end position="909"/>
    </location>
</feature>
<dbReference type="SUPFAM" id="SSF51430">
    <property type="entry name" value="NAD(P)-linked oxidoreductase"/>
    <property type="match status" value="1"/>
</dbReference>
<feature type="compositionally biased region" description="Basic and acidic residues" evidence="2">
    <location>
        <begin position="1497"/>
        <end position="1513"/>
    </location>
</feature>
<evidence type="ECO:0000259" key="5">
    <source>
        <dbReference type="Pfam" id="PF05118"/>
    </source>
</evidence>
<dbReference type="InterPro" id="IPR036812">
    <property type="entry name" value="NAD(P)_OxRdtase_dom_sf"/>
</dbReference>
<evidence type="ECO:0000256" key="3">
    <source>
        <dbReference type="SAM" id="SignalP"/>
    </source>
</evidence>
<dbReference type="Pfam" id="PF05118">
    <property type="entry name" value="Asp_Arg_Hydrox"/>
    <property type="match status" value="1"/>
</dbReference>
<comment type="caution">
    <text evidence="6">The sequence shown here is derived from an EMBL/GenBank/DDBJ whole genome shotgun (WGS) entry which is preliminary data.</text>
</comment>
<feature type="region of interest" description="Disordered" evidence="2">
    <location>
        <begin position="451"/>
        <end position="480"/>
    </location>
</feature>
<keyword evidence="3" id="KW-0732">Signal</keyword>
<dbReference type="Gene3D" id="3.20.20.100">
    <property type="entry name" value="NADP-dependent oxidoreductase domain"/>
    <property type="match status" value="1"/>
</dbReference>
<evidence type="ECO:0000259" key="4">
    <source>
        <dbReference type="Pfam" id="PF00248"/>
    </source>
</evidence>
<dbReference type="InterPro" id="IPR007803">
    <property type="entry name" value="Asp/Arg/Pro-Hydrxlase"/>
</dbReference>
<dbReference type="PANTHER" id="PTHR43827:SF8">
    <property type="entry name" value="ALDO_KETO REDUCTASE FAMILY PROTEIN"/>
    <property type="match status" value="1"/>
</dbReference>
<dbReference type="InterPro" id="IPR023210">
    <property type="entry name" value="NADP_OxRdtase_dom"/>
</dbReference>
<dbReference type="PRINTS" id="PR00069">
    <property type="entry name" value="ALDKETRDTASE"/>
</dbReference>
<proteinExistence type="inferred from homology"/>
<feature type="compositionally biased region" description="Low complexity" evidence="2">
    <location>
        <begin position="1578"/>
        <end position="1589"/>
    </location>
</feature>
<accession>A0A813HCP5</accession>
<dbReference type="InterPro" id="IPR018170">
    <property type="entry name" value="Aldo/ket_reductase_CS"/>
</dbReference>
<feature type="region of interest" description="Disordered" evidence="2">
    <location>
        <begin position="1487"/>
        <end position="1524"/>
    </location>
</feature>
<dbReference type="OrthoDB" id="416253at2759"/>
<feature type="signal peptide" evidence="3">
    <location>
        <begin position="1"/>
        <end position="24"/>
    </location>
</feature>
<name>A0A813HCP5_POLGL</name>